<dbReference type="SUPFAM" id="SSF57701">
    <property type="entry name" value="Zn2/Cys6 DNA-binding domain"/>
    <property type="match status" value="1"/>
</dbReference>
<dbReference type="InterPro" id="IPR050613">
    <property type="entry name" value="Sec_Metabolite_Reg"/>
</dbReference>
<dbReference type="SMART" id="SM00066">
    <property type="entry name" value="GAL4"/>
    <property type="match status" value="1"/>
</dbReference>
<dbReference type="GO" id="GO:0006351">
    <property type="term" value="P:DNA-templated transcription"/>
    <property type="evidence" value="ECO:0007669"/>
    <property type="project" value="InterPro"/>
</dbReference>
<evidence type="ECO:0000259" key="5">
    <source>
        <dbReference type="PROSITE" id="PS50048"/>
    </source>
</evidence>
<dbReference type="AlphaFoldDB" id="A0A6G1FWU3"/>
<keyword evidence="2" id="KW-0479">Metal-binding</keyword>
<reference evidence="8" key="3">
    <citation type="submission" date="2025-04" db="UniProtKB">
        <authorList>
            <consortium name="RefSeq"/>
        </authorList>
    </citation>
    <scope>IDENTIFICATION</scope>
    <source>
        <strain evidence="8">CBS 781.70</strain>
    </source>
</reference>
<dbReference type="GeneID" id="54417188"/>
<proteinExistence type="predicted"/>
<name>A0A6G1FWU3_9PEZI</name>
<keyword evidence="3" id="KW-0539">Nucleus</keyword>
<dbReference type="InterPro" id="IPR001138">
    <property type="entry name" value="Zn2Cys6_DnaBD"/>
</dbReference>
<dbReference type="OrthoDB" id="9996127at2759"/>
<evidence type="ECO:0000313" key="7">
    <source>
        <dbReference type="Proteomes" id="UP000504638"/>
    </source>
</evidence>
<dbReference type="PROSITE" id="PS50048">
    <property type="entry name" value="ZN2_CY6_FUNGAL_2"/>
    <property type="match status" value="1"/>
</dbReference>
<evidence type="ECO:0000256" key="1">
    <source>
        <dbReference type="ARBA" id="ARBA00004123"/>
    </source>
</evidence>
<feature type="region of interest" description="Disordered" evidence="4">
    <location>
        <begin position="44"/>
        <end position="141"/>
    </location>
</feature>
<dbReference type="GO" id="GO:0008270">
    <property type="term" value="F:zinc ion binding"/>
    <property type="evidence" value="ECO:0007669"/>
    <property type="project" value="InterPro"/>
</dbReference>
<organism evidence="6">
    <name type="scientific">Eremomyces bilateralis CBS 781.70</name>
    <dbReference type="NCBI Taxonomy" id="1392243"/>
    <lineage>
        <taxon>Eukaryota</taxon>
        <taxon>Fungi</taxon>
        <taxon>Dikarya</taxon>
        <taxon>Ascomycota</taxon>
        <taxon>Pezizomycotina</taxon>
        <taxon>Dothideomycetes</taxon>
        <taxon>Dothideomycetes incertae sedis</taxon>
        <taxon>Eremomycetales</taxon>
        <taxon>Eremomycetaceae</taxon>
        <taxon>Eremomyces</taxon>
    </lineage>
</organism>
<feature type="domain" description="Zn(2)-C6 fungal-type" evidence="5">
    <location>
        <begin position="16"/>
        <end position="47"/>
    </location>
</feature>
<dbReference type="Gene3D" id="4.10.240.10">
    <property type="entry name" value="Zn(2)-C6 fungal-type DNA-binding domain"/>
    <property type="match status" value="1"/>
</dbReference>
<dbReference type="Pfam" id="PF04082">
    <property type="entry name" value="Fungal_trans"/>
    <property type="match status" value="1"/>
</dbReference>
<evidence type="ECO:0000313" key="8">
    <source>
        <dbReference type="RefSeq" id="XP_033531839.1"/>
    </source>
</evidence>
<reference evidence="8" key="2">
    <citation type="submission" date="2020-04" db="EMBL/GenBank/DDBJ databases">
        <authorList>
            <consortium name="NCBI Genome Project"/>
        </authorList>
    </citation>
    <scope>NUCLEOTIDE SEQUENCE</scope>
    <source>
        <strain evidence="8">CBS 781.70</strain>
    </source>
</reference>
<keyword evidence="7" id="KW-1185">Reference proteome</keyword>
<dbReference type="PANTHER" id="PTHR31001">
    <property type="entry name" value="UNCHARACTERIZED TRANSCRIPTIONAL REGULATORY PROTEIN"/>
    <property type="match status" value="1"/>
</dbReference>
<evidence type="ECO:0000256" key="3">
    <source>
        <dbReference type="ARBA" id="ARBA00023242"/>
    </source>
</evidence>
<dbReference type="GO" id="GO:0003677">
    <property type="term" value="F:DNA binding"/>
    <property type="evidence" value="ECO:0007669"/>
    <property type="project" value="InterPro"/>
</dbReference>
<dbReference type="Proteomes" id="UP000504638">
    <property type="component" value="Unplaced"/>
</dbReference>
<gene>
    <name evidence="6 8" type="ORF">P152DRAFT_401661</name>
</gene>
<feature type="compositionally biased region" description="Low complexity" evidence="4">
    <location>
        <begin position="83"/>
        <end position="99"/>
    </location>
</feature>
<dbReference type="RefSeq" id="XP_033531839.1">
    <property type="nucleotide sequence ID" value="XM_033676618.1"/>
</dbReference>
<dbReference type="CDD" id="cd00067">
    <property type="entry name" value="GAL4"/>
    <property type="match status" value="1"/>
</dbReference>
<dbReference type="PANTHER" id="PTHR31001:SF49">
    <property type="entry name" value="ZN(II)2CYS6 TRANSCRIPTION FACTOR (EUROFUNG)"/>
    <property type="match status" value="1"/>
</dbReference>
<accession>A0A6G1FWU3</accession>
<dbReference type="InterPro" id="IPR036864">
    <property type="entry name" value="Zn2-C6_fun-type_DNA-bd_sf"/>
</dbReference>
<dbReference type="InterPro" id="IPR007219">
    <property type="entry name" value="XnlR_reg_dom"/>
</dbReference>
<dbReference type="CDD" id="cd12148">
    <property type="entry name" value="fungal_TF_MHR"/>
    <property type="match status" value="1"/>
</dbReference>
<dbReference type="Pfam" id="PF00172">
    <property type="entry name" value="Zn_clus"/>
    <property type="match status" value="1"/>
</dbReference>
<evidence type="ECO:0000313" key="6">
    <source>
        <dbReference type="EMBL" id="KAF1810208.1"/>
    </source>
</evidence>
<reference evidence="6 8" key="1">
    <citation type="submission" date="2020-01" db="EMBL/GenBank/DDBJ databases">
        <authorList>
            <consortium name="DOE Joint Genome Institute"/>
            <person name="Haridas S."/>
            <person name="Albert R."/>
            <person name="Binder M."/>
            <person name="Bloem J."/>
            <person name="Labutti K."/>
            <person name="Salamov A."/>
            <person name="Andreopoulos B."/>
            <person name="Baker S.E."/>
            <person name="Barry K."/>
            <person name="Bills G."/>
            <person name="Bluhm B.H."/>
            <person name="Cannon C."/>
            <person name="Castanera R."/>
            <person name="Culley D.E."/>
            <person name="Daum C."/>
            <person name="Ezra D."/>
            <person name="Gonzalez J.B."/>
            <person name="Henrissat B."/>
            <person name="Kuo A."/>
            <person name="Liang C."/>
            <person name="Lipzen A."/>
            <person name="Lutzoni F."/>
            <person name="Magnuson J."/>
            <person name="Mondo S."/>
            <person name="Nolan M."/>
            <person name="Ohm R."/>
            <person name="Pangilinan J."/>
            <person name="Park H.-J."/>
            <person name="Ramirez L."/>
            <person name="Alfaro M."/>
            <person name="Sun H."/>
            <person name="Tritt A."/>
            <person name="Yoshinaga Y."/>
            <person name="Zwiers L.-H."/>
            <person name="Turgeon B.G."/>
            <person name="Goodwin S.B."/>
            <person name="Spatafora J.W."/>
            <person name="Crous P.W."/>
            <person name="Grigoriev I.V."/>
        </authorList>
    </citation>
    <scope>NUCLEOTIDE SEQUENCE</scope>
    <source>
        <strain evidence="6 8">CBS 781.70</strain>
    </source>
</reference>
<protein>
    <recommendedName>
        <fullName evidence="5">Zn(2)-C6 fungal-type domain-containing protein</fullName>
    </recommendedName>
</protein>
<dbReference type="GO" id="GO:0005634">
    <property type="term" value="C:nucleus"/>
    <property type="evidence" value="ECO:0007669"/>
    <property type="project" value="UniProtKB-SubCell"/>
</dbReference>
<feature type="compositionally biased region" description="Polar residues" evidence="4">
    <location>
        <begin position="112"/>
        <end position="131"/>
    </location>
</feature>
<sequence>MEGLHPAQRRARSQLSCTACRQGKLRCDRSHPCNQCIKRSRDTSCSYLAPPQKKKPNQNMRDRVKHLESLVVDLMSNMENKSPKSSDPSNPSRSTSVSESSKESESPLTSTNSSRSPGDSSETGNSTTTEQTDVEVDPTAFGNMQISKDETKWSGPLHWETVLNDIQEVKAELGDNEEPDESPGDDAQLPESQMTPLFILGAAAPYGRAQLMEQIPKKPEADELISRWFNAFDPLTMMIHRPTFQQEYYNFWSDPSNVPITWIAMLCGIMSLSATLRYVDEQDTAPADALEKCVADMNQYHGMAAIAMSLGDFSKPTAYTVEALMVYAECEFIRGKANQMRVWLLTGLILRVALRMGYHRDSKHFPNISPFAGEMRRRVWWVLYQFDILGSFQLGLPSMVRAIQSDTACPRNLHDSDFGVDSKELPPARPTSELTNASYSTGKMALSTIFGKATDFSHALTEPTEEEVMQLDRELQDAYAKLPESLKSPRMNEYLTITHSTELLLCSINIGMLYQKTRCVLHRRFLKHSKGDERYKYSRDSCISAAISLLEHHKTLDIACRPGGLLWKYRWYTSTVSTHDFLLAAMILCLELSNHQQNSCDANLSNIPLPCLEQFHQIHDGLQSTYEIFQKTEPKTTELKQALSAMAIMLQKVRGPLVRLAKVRQEQNMKNCMC</sequence>
<dbReference type="GO" id="GO:0000981">
    <property type="term" value="F:DNA-binding transcription factor activity, RNA polymerase II-specific"/>
    <property type="evidence" value="ECO:0007669"/>
    <property type="project" value="InterPro"/>
</dbReference>
<evidence type="ECO:0000256" key="2">
    <source>
        <dbReference type="ARBA" id="ARBA00022723"/>
    </source>
</evidence>
<dbReference type="SMART" id="SM00906">
    <property type="entry name" value="Fungal_trans"/>
    <property type="match status" value="1"/>
</dbReference>
<dbReference type="EMBL" id="ML975167">
    <property type="protein sequence ID" value="KAF1810208.1"/>
    <property type="molecule type" value="Genomic_DNA"/>
</dbReference>
<comment type="subcellular location">
    <subcellularLocation>
        <location evidence="1">Nucleus</location>
    </subcellularLocation>
</comment>
<dbReference type="PROSITE" id="PS00463">
    <property type="entry name" value="ZN2_CY6_FUNGAL_1"/>
    <property type="match status" value="1"/>
</dbReference>
<evidence type="ECO:0000256" key="4">
    <source>
        <dbReference type="SAM" id="MobiDB-lite"/>
    </source>
</evidence>